<reference evidence="10 11" key="1">
    <citation type="submission" date="2023-04" db="EMBL/GenBank/DDBJ databases">
        <authorList>
            <person name="Hsu D."/>
        </authorList>
    </citation>
    <scope>NUCLEOTIDE SEQUENCE [LARGE SCALE GENOMIC DNA]</scope>
    <source>
        <strain evidence="10 11">MK1</strain>
    </source>
</reference>
<dbReference type="InterPro" id="IPR050250">
    <property type="entry name" value="Macrolide_Exporter_MacB"/>
</dbReference>
<feature type="domain" description="ABC3 transporter permease C-terminal" evidence="8">
    <location>
        <begin position="271"/>
        <end position="382"/>
    </location>
</feature>
<dbReference type="EMBL" id="CP121694">
    <property type="protein sequence ID" value="WRO21444.1"/>
    <property type="molecule type" value="Genomic_DNA"/>
</dbReference>
<sequence>MNFKMAVKLAVKGIVGNKMRTFLTMLGIIIGVSAVIILVSVVQGTTASVTENIESMGTNLLTVTIRGRGAEDALTYDEALTLADKEGVEGVAPVASGNVTAKFGTTTMDVPLEGVDENYQTVRNHTVQSGRFIMPLDVEFRQKVVLLGTEVVTELFGTSNPLGQTVQLNGTNFEVVGVLEEKGSSMGGSSDDKILMPLTTAQRFLKSTGIRSLYIQAESPDMVNAASAQVEQYLLKKFENDEDAYRVFNQTEMLSTVNQITTSMALMLGGIAAISLLVGGIGIMNIMLVTVTERTREIGIRKAIGARRRDILTQFLIESAVISGIGGIVGIIVGLAGNKLLTAAVGLNAQASLFIILLSLSFSLLVGMFFGIYPANKASKLRPVDALRFE</sequence>
<dbReference type="Pfam" id="PF02687">
    <property type="entry name" value="FtsX"/>
    <property type="match status" value="1"/>
</dbReference>
<evidence type="ECO:0000256" key="1">
    <source>
        <dbReference type="ARBA" id="ARBA00004651"/>
    </source>
</evidence>
<feature type="transmembrane region" description="Helical" evidence="7">
    <location>
        <begin position="264"/>
        <end position="291"/>
    </location>
</feature>
<keyword evidence="4 7" id="KW-1133">Transmembrane helix</keyword>
<keyword evidence="11" id="KW-1185">Reference proteome</keyword>
<keyword evidence="5 7" id="KW-0472">Membrane</keyword>
<keyword evidence="3 7" id="KW-0812">Transmembrane</keyword>
<feature type="transmembrane region" description="Helical" evidence="7">
    <location>
        <begin position="353"/>
        <end position="373"/>
    </location>
</feature>
<dbReference type="GO" id="GO:0022857">
    <property type="term" value="F:transmembrane transporter activity"/>
    <property type="evidence" value="ECO:0007669"/>
    <property type="project" value="TreeGrafter"/>
</dbReference>
<evidence type="ECO:0000259" key="8">
    <source>
        <dbReference type="Pfam" id="PF02687"/>
    </source>
</evidence>
<comment type="similarity">
    <text evidence="6">Belongs to the ABC-4 integral membrane protein family.</text>
</comment>
<evidence type="ECO:0000256" key="5">
    <source>
        <dbReference type="ARBA" id="ARBA00023136"/>
    </source>
</evidence>
<gene>
    <name evidence="10" type="ORF">MFMK1_001252</name>
</gene>
<dbReference type="InterPro" id="IPR003838">
    <property type="entry name" value="ABC3_permease_C"/>
</dbReference>
<dbReference type="PANTHER" id="PTHR30572">
    <property type="entry name" value="MEMBRANE COMPONENT OF TRANSPORTER-RELATED"/>
    <property type="match status" value="1"/>
</dbReference>
<dbReference type="Proteomes" id="UP001329915">
    <property type="component" value="Chromosome"/>
</dbReference>
<dbReference type="GO" id="GO:0005886">
    <property type="term" value="C:plasma membrane"/>
    <property type="evidence" value="ECO:0007669"/>
    <property type="project" value="UniProtKB-SubCell"/>
</dbReference>
<evidence type="ECO:0000256" key="2">
    <source>
        <dbReference type="ARBA" id="ARBA00022475"/>
    </source>
</evidence>
<feature type="transmembrane region" description="Helical" evidence="7">
    <location>
        <begin position="311"/>
        <end position="333"/>
    </location>
</feature>
<feature type="domain" description="MacB-like periplasmic core" evidence="9">
    <location>
        <begin position="21"/>
        <end position="233"/>
    </location>
</feature>
<proteinExistence type="inferred from homology"/>
<organism evidence="10 11">
    <name type="scientific">Metallumcola ferriviriculae</name>
    <dbReference type="NCBI Taxonomy" id="3039180"/>
    <lineage>
        <taxon>Bacteria</taxon>
        <taxon>Bacillati</taxon>
        <taxon>Bacillota</taxon>
        <taxon>Clostridia</taxon>
        <taxon>Neomoorellales</taxon>
        <taxon>Desulfitibacteraceae</taxon>
        <taxon>Metallumcola</taxon>
    </lineage>
</organism>
<evidence type="ECO:0000256" key="6">
    <source>
        <dbReference type="ARBA" id="ARBA00038076"/>
    </source>
</evidence>
<evidence type="ECO:0000259" key="9">
    <source>
        <dbReference type="Pfam" id="PF12704"/>
    </source>
</evidence>
<protein>
    <submittedName>
        <fullName evidence="10">ABC transporter permease</fullName>
    </submittedName>
</protein>
<comment type="subcellular location">
    <subcellularLocation>
        <location evidence="1">Cell membrane</location>
        <topology evidence="1">Multi-pass membrane protein</topology>
    </subcellularLocation>
</comment>
<dbReference type="KEGG" id="dbc:MFMK1_001252"/>
<evidence type="ECO:0000256" key="7">
    <source>
        <dbReference type="SAM" id="Phobius"/>
    </source>
</evidence>
<accession>A0AAU0UL23</accession>
<evidence type="ECO:0000256" key="4">
    <source>
        <dbReference type="ARBA" id="ARBA00022989"/>
    </source>
</evidence>
<dbReference type="RefSeq" id="WP_366924288.1">
    <property type="nucleotide sequence ID" value="NZ_CP121694.1"/>
</dbReference>
<dbReference type="Pfam" id="PF12704">
    <property type="entry name" value="MacB_PCD"/>
    <property type="match status" value="1"/>
</dbReference>
<keyword evidence="2" id="KW-1003">Cell membrane</keyword>
<feature type="transmembrane region" description="Helical" evidence="7">
    <location>
        <begin position="21"/>
        <end position="42"/>
    </location>
</feature>
<dbReference type="PANTHER" id="PTHR30572:SF4">
    <property type="entry name" value="ABC TRANSPORTER PERMEASE YTRF"/>
    <property type="match status" value="1"/>
</dbReference>
<evidence type="ECO:0000313" key="10">
    <source>
        <dbReference type="EMBL" id="WRO21444.1"/>
    </source>
</evidence>
<dbReference type="InterPro" id="IPR025857">
    <property type="entry name" value="MacB_PCD"/>
</dbReference>
<evidence type="ECO:0000256" key="3">
    <source>
        <dbReference type="ARBA" id="ARBA00022692"/>
    </source>
</evidence>
<evidence type="ECO:0000313" key="11">
    <source>
        <dbReference type="Proteomes" id="UP001329915"/>
    </source>
</evidence>
<dbReference type="AlphaFoldDB" id="A0AAU0UL23"/>
<name>A0AAU0UL23_9FIRM</name>